<dbReference type="eggNOG" id="COG3391">
    <property type="taxonomic scope" value="Bacteria"/>
</dbReference>
<proteinExistence type="predicted"/>
<dbReference type="InterPro" id="IPR012336">
    <property type="entry name" value="Thioredoxin-like_fold"/>
</dbReference>
<reference evidence="4" key="1">
    <citation type="journal article" date="2010" name="Stand. Genomic Sci.">
        <title>Complete genome sequence of 'Thermobaculum terrenum' type strain (YNP1).</title>
        <authorList>
            <person name="Kiss H."/>
            <person name="Cleland D."/>
            <person name="Lapidus A."/>
            <person name="Lucas S."/>
            <person name="Glavina Del Rio T."/>
            <person name="Nolan M."/>
            <person name="Tice H."/>
            <person name="Han C."/>
            <person name="Goodwin L."/>
            <person name="Pitluck S."/>
            <person name="Liolios K."/>
            <person name="Ivanova N."/>
            <person name="Mavromatis K."/>
            <person name="Ovchinnikova G."/>
            <person name="Pati A."/>
            <person name="Chen A."/>
            <person name="Palaniappan K."/>
            <person name="Land M."/>
            <person name="Hauser L."/>
            <person name="Chang Y."/>
            <person name="Jeffries C."/>
            <person name="Lu M."/>
            <person name="Brettin T."/>
            <person name="Detter J."/>
            <person name="Goker M."/>
            <person name="Tindall B."/>
            <person name="Beck B."/>
            <person name="McDermott T."/>
            <person name="Woyke T."/>
            <person name="Bristow J."/>
            <person name="Eisen J."/>
            <person name="Markowitz V."/>
            <person name="Hugenholtz P."/>
            <person name="Kyrpides N."/>
            <person name="Klenk H."/>
            <person name="Cheng J."/>
        </authorList>
    </citation>
    <scope>NUCLEOTIDE SEQUENCE [LARGE SCALE GENOMIC DNA]</scope>
    <source>
        <strain evidence="4">ATCC BAA-798 / YNP1</strain>
    </source>
</reference>
<dbReference type="PANTHER" id="PTHR46388:SF2">
    <property type="entry name" value="NHL REPEAT-CONTAINING PROTEIN 2"/>
    <property type="match status" value="1"/>
</dbReference>
<dbReference type="RefSeq" id="WP_012875229.1">
    <property type="nucleotide sequence ID" value="NC_013525.1"/>
</dbReference>
<dbReference type="CDD" id="cd14951">
    <property type="entry name" value="NHL-2_like"/>
    <property type="match status" value="1"/>
</dbReference>
<feature type="domain" description="Thioredoxin" evidence="2">
    <location>
        <begin position="6"/>
        <end position="151"/>
    </location>
</feature>
<dbReference type="InterPro" id="IPR011042">
    <property type="entry name" value="6-blade_b-propeller_TolB-like"/>
</dbReference>
<keyword evidence="1" id="KW-0677">Repeat</keyword>
<gene>
    <name evidence="3" type="ordered locus">Tter_1286</name>
</gene>
<dbReference type="InterPro" id="IPR001258">
    <property type="entry name" value="NHL_repeat"/>
</dbReference>
<dbReference type="InterPro" id="IPR013766">
    <property type="entry name" value="Thioredoxin_domain"/>
</dbReference>
<sequence length="493" mass="54998">MANRRFEGKIRAPDFPGGLKWFNTDRHISLADLRGKIVILDFWTYCCINCMHILPHLRKLEEKYPDELVVIGVHSAKFMAERSDTGIRNAIRRYSVRHPVVNDANLQIWSEYAVRAWPTLYFIDPTGRIVGMHEGEIRFPELDNIISQMIQEYDSLGILDRTPIRFNAERAPEGILAFPGKVLALEDEDSLYIADSNHNRILECSLSGKIRRIWGNGEEGLVDGSASEAKFNHPQGMAIRGNELYVADTENHALRLLHLNEGKVETIAGTGEQGYPISFQPSIGKYTELNSPWDLEIVNDVLYIAMAGCHQIWAMEMPSGVVRPLAGTAREGIKDGPASAAWLAQPSGLTTDGQLLYFADSETSSIRLLDPASGRVETLVGIDLFEFGDVDGVGGMVRLQHPLDVEWHAGKLYIADSYNNKIKILDPHTRECRTWVGSGKQELRDGTRQDASLAEPGGLSATSRYLYVADTNNHAIRIVDFSTGEVSTLKIHE</sequence>
<dbReference type="OrthoDB" id="9799230at2"/>
<evidence type="ECO:0000259" key="2">
    <source>
        <dbReference type="PROSITE" id="PS51352"/>
    </source>
</evidence>
<name>D1CBM9_THET1</name>
<accession>D1CBM9</accession>
<dbReference type="Pfam" id="PF13905">
    <property type="entry name" value="Thioredoxin_8"/>
    <property type="match status" value="1"/>
</dbReference>
<dbReference type="PROSITE" id="PS51352">
    <property type="entry name" value="THIOREDOXIN_2"/>
    <property type="match status" value="1"/>
</dbReference>
<dbReference type="HOGENOM" id="CLU_013730_1_0_0"/>
<dbReference type="AlphaFoldDB" id="D1CBM9"/>
<evidence type="ECO:0000313" key="4">
    <source>
        <dbReference type="Proteomes" id="UP000000323"/>
    </source>
</evidence>
<dbReference type="EMBL" id="CP001825">
    <property type="protein sequence ID" value="ACZ42194.1"/>
    <property type="molecule type" value="Genomic_DNA"/>
</dbReference>
<dbReference type="STRING" id="525904.Tter_1286"/>
<dbReference type="Pfam" id="PF01436">
    <property type="entry name" value="NHL"/>
    <property type="match status" value="1"/>
</dbReference>
<evidence type="ECO:0000256" key="1">
    <source>
        <dbReference type="ARBA" id="ARBA00022737"/>
    </source>
</evidence>
<dbReference type="Proteomes" id="UP000000323">
    <property type="component" value="Chromosome 1"/>
</dbReference>
<protein>
    <submittedName>
        <fullName evidence="3">Alkyl hydroperoxide reductase/ Thiol specific antioxidant/ Mal allergen</fullName>
    </submittedName>
</protein>
<keyword evidence="4" id="KW-1185">Reference proteome</keyword>
<dbReference type="eggNOG" id="COG0526">
    <property type="taxonomic scope" value="Bacteria"/>
</dbReference>
<dbReference type="CDD" id="cd03012">
    <property type="entry name" value="TlpA_like_DipZ_like"/>
    <property type="match status" value="1"/>
</dbReference>
<dbReference type="InterPro" id="IPR036249">
    <property type="entry name" value="Thioredoxin-like_sf"/>
</dbReference>
<dbReference type="PANTHER" id="PTHR46388">
    <property type="entry name" value="NHL REPEAT-CONTAINING PROTEIN 2"/>
    <property type="match status" value="1"/>
</dbReference>
<dbReference type="Gene3D" id="2.120.10.30">
    <property type="entry name" value="TolB, C-terminal domain"/>
    <property type="match status" value="3"/>
</dbReference>
<dbReference type="Gene3D" id="3.40.30.10">
    <property type="entry name" value="Glutaredoxin"/>
    <property type="match status" value="1"/>
</dbReference>
<dbReference type="KEGG" id="ttr:Tter_1286"/>
<organism evidence="3 4">
    <name type="scientific">Thermobaculum terrenum (strain ATCC BAA-798 / CCMEE 7001 / YNP1)</name>
    <dbReference type="NCBI Taxonomy" id="525904"/>
    <lineage>
        <taxon>Bacteria</taxon>
        <taxon>Bacillati</taxon>
        <taxon>Chloroflexota</taxon>
        <taxon>Chloroflexia</taxon>
        <taxon>Candidatus Thermobaculales</taxon>
        <taxon>Candidatus Thermobaculaceae</taxon>
        <taxon>Thermobaculum</taxon>
    </lineage>
</organism>
<dbReference type="SUPFAM" id="SSF101898">
    <property type="entry name" value="NHL repeat"/>
    <property type="match status" value="1"/>
</dbReference>
<evidence type="ECO:0000313" key="3">
    <source>
        <dbReference type="EMBL" id="ACZ42194.1"/>
    </source>
</evidence>
<dbReference type="InterPro" id="IPR045302">
    <property type="entry name" value="NHL2_NHL_rpt_dom"/>
</dbReference>
<dbReference type="SUPFAM" id="SSF52833">
    <property type="entry name" value="Thioredoxin-like"/>
    <property type="match status" value="1"/>
</dbReference>